<dbReference type="Proteomes" id="UP000000272">
    <property type="component" value="Chromosome"/>
</dbReference>
<dbReference type="NCBIfam" id="TIGR01966">
    <property type="entry name" value="RNasePH"/>
    <property type="match status" value="1"/>
</dbReference>
<dbReference type="GO" id="GO:0016075">
    <property type="term" value="P:rRNA catabolic process"/>
    <property type="evidence" value="ECO:0007669"/>
    <property type="project" value="UniProtKB-UniRule"/>
</dbReference>
<dbReference type="EC" id="2.7.7.56" evidence="8"/>
<feature type="domain" description="Exoribonuclease phosphorolytic" evidence="10">
    <location>
        <begin position="157"/>
        <end position="223"/>
    </location>
</feature>
<dbReference type="InterPro" id="IPR015847">
    <property type="entry name" value="ExoRNase_PH_dom2"/>
</dbReference>
<dbReference type="InterPro" id="IPR001247">
    <property type="entry name" value="ExoRNase_PH_dom1"/>
</dbReference>
<dbReference type="InterPro" id="IPR020568">
    <property type="entry name" value="Ribosomal_Su5_D2-typ_SF"/>
</dbReference>
<dbReference type="PANTHER" id="PTHR11953">
    <property type="entry name" value="EXOSOME COMPLEX COMPONENT"/>
    <property type="match status" value="1"/>
</dbReference>
<comment type="subunit">
    <text evidence="8">Homohexameric ring arranged as a trimer of dimers.</text>
</comment>
<keyword evidence="12" id="KW-1185">Reference proteome</keyword>
<keyword evidence="2 8" id="KW-0698">rRNA processing</keyword>
<dbReference type="InterPro" id="IPR036345">
    <property type="entry name" value="ExoRNase_PH_dom2_sf"/>
</dbReference>
<comment type="function">
    <text evidence="8">Phosphorolytic 3'-5' exoribonuclease that plays an important role in tRNA 3'-end maturation. Removes nucleotide residues following the 3'-CCA terminus of tRNAs; can also add nucleotides to the ends of RNA molecules by using nucleoside diphosphates as substrates, but this may not be physiologically important. Probably plays a role in initiation of 16S rRNA degradation (leading to ribosome degradation) during starvation.</text>
</comment>
<organism evidence="11 12">
    <name type="scientific">Thermosediminibacter oceani (strain ATCC BAA-1034 / DSM 16646 / JW/IW-1228P)</name>
    <dbReference type="NCBI Taxonomy" id="555079"/>
    <lineage>
        <taxon>Bacteria</taxon>
        <taxon>Bacillati</taxon>
        <taxon>Bacillota</taxon>
        <taxon>Clostridia</taxon>
        <taxon>Thermosediminibacterales</taxon>
        <taxon>Thermosediminibacteraceae</taxon>
        <taxon>Thermosediminibacter</taxon>
    </lineage>
</organism>
<dbReference type="SUPFAM" id="SSF54211">
    <property type="entry name" value="Ribosomal protein S5 domain 2-like"/>
    <property type="match status" value="1"/>
</dbReference>
<evidence type="ECO:0000256" key="1">
    <source>
        <dbReference type="ARBA" id="ARBA00006678"/>
    </source>
</evidence>
<dbReference type="OrthoDB" id="9807456at2"/>
<dbReference type="InterPro" id="IPR002381">
    <property type="entry name" value="RNase_PH_bac-type"/>
</dbReference>
<dbReference type="SUPFAM" id="SSF55666">
    <property type="entry name" value="Ribonuclease PH domain 2-like"/>
    <property type="match status" value="1"/>
</dbReference>
<dbReference type="EMBL" id="CP002131">
    <property type="protein sequence ID" value="ADL08517.1"/>
    <property type="molecule type" value="Genomic_DNA"/>
</dbReference>
<evidence type="ECO:0000256" key="6">
    <source>
        <dbReference type="ARBA" id="ARBA00022695"/>
    </source>
</evidence>
<evidence type="ECO:0000256" key="3">
    <source>
        <dbReference type="ARBA" id="ARBA00022555"/>
    </source>
</evidence>
<keyword evidence="3 8" id="KW-0820">tRNA-binding</keyword>
<evidence type="ECO:0000256" key="7">
    <source>
        <dbReference type="ARBA" id="ARBA00022884"/>
    </source>
</evidence>
<dbReference type="Gene3D" id="3.30.230.70">
    <property type="entry name" value="GHMP Kinase, N-terminal domain"/>
    <property type="match status" value="1"/>
</dbReference>
<dbReference type="GO" id="GO:0009022">
    <property type="term" value="F:tRNA nucleotidyltransferase activity"/>
    <property type="evidence" value="ECO:0007669"/>
    <property type="project" value="UniProtKB-UniRule"/>
</dbReference>
<dbReference type="InterPro" id="IPR018336">
    <property type="entry name" value="RNase_PH_CS"/>
</dbReference>
<keyword evidence="4 8" id="KW-0808">Transferase</keyword>
<dbReference type="AlphaFoldDB" id="D9RYU3"/>
<feature type="binding site" evidence="8">
    <location>
        <position position="85"/>
    </location>
    <ligand>
        <name>phosphate</name>
        <dbReference type="ChEBI" id="CHEBI:43474"/>
        <note>substrate</note>
    </ligand>
</feature>
<dbReference type="Pfam" id="PF03725">
    <property type="entry name" value="RNase_PH_C"/>
    <property type="match status" value="1"/>
</dbReference>
<dbReference type="InterPro" id="IPR027408">
    <property type="entry name" value="PNPase/RNase_PH_dom_sf"/>
</dbReference>
<evidence type="ECO:0000256" key="8">
    <source>
        <dbReference type="HAMAP-Rule" id="MF_00564"/>
    </source>
</evidence>
<comment type="similarity">
    <text evidence="1 8">Belongs to the RNase PH family.</text>
</comment>
<accession>D9RYU3</accession>
<dbReference type="RefSeq" id="WP_013276539.1">
    <property type="nucleotide sequence ID" value="NC_014377.1"/>
</dbReference>
<dbReference type="InterPro" id="IPR050080">
    <property type="entry name" value="RNase_PH"/>
</dbReference>
<dbReference type="FunFam" id="3.30.230.70:FF:000003">
    <property type="entry name" value="Ribonuclease PH"/>
    <property type="match status" value="1"/>
</dbReference>
<dbReference type="GO" id="GO:0000175">
    <property type="term" value="F:3'-5'-RNA exonuclease activity"/>
    <property type="evidence" value="ECO:0007669"/>
    <property type="project" value="UniProtKB-UniRule"/>
</dbReference>
<dbReference type="eggNOG" id="COG0689">
    <property type="taxonomic scope" value="Bacteria"/>
</dbReference>
<keyword evidence="7" id="KW-0694">RNA-binding</keyword>
<comment type="catalytic activity">
    <reaction evidence="8">
        <text>tRNA(n+1) + phosphate = tRNA(n) + a ribonucleoside 5'-diphosphate</text>
        <dbReference type="Rhea" id="RHEA:10628"/>
        <dbReference type="Rhea" id="RHEA-COMP:17343"/>
        <dbReference type="Rhea" id="RHEA-COMP:17344"/>
        <dbReference type="ChEBI" id="CHEBI:43474"/>
        <dbReference type="ChEBI" id="CHEBI:57930"/>
        <dbReference type="ChEBI" id="CHEBI:173114"/>
        <dbReference type="EC" id="2.7.7.56"/>
    </reaction>
</comment>
<dbReference type="GO" id="GO:0000049">
    <property type="term" value="F:tRNA binding"/>
    <property type="evidence" value="ECO:0007669"/>
    <property type="project" value="UniProtKB-UniRule"/>
</dbReference>
<dbReference type="GO" id="GO:0031125">
    <property type="term" value="P:rRNA 3'-end processing"/>
    <property type="evidence" value="ECO:0007669"/>
    <property type="project" value="UniProtKB-ARBA"/>
</dbReference>
<dbReference type="Pfam" id="PF01138">
    <property type="entry name" value="RNase_PH"/>
    <property type="match status" value="1"/>
</dbReference>
<keyword evidence="6 8" id="KW-0548">Nucleotidyltransferase</keyword>
<protein>
    <recommendedName>
        <fullName evidence="8">Ribonuclease PH</fullName>
        <shortName evidence="8">RNase PH</shortName>
        <ecNumber evidence="8">2.7.7.56</ecNumber>
    </recommendedName>
    <alternativeName>
        <fullName evidence="8">tRNA nucleotidyltransferase</fullName>
    </alternativeName>
</protein>
<evidence type="ECO:0000256" key="5">
    <source>
        <dbReference type="ARBA" id="ARBA00022694"/>
    </source>
</evidence>
<dbReference type="KEGG" id="toc:Toce_1783"/>
<evidence type="ECO:0000259" key="9">
    <source>
        <dbReference type="Pfam" id="PF01138"/>
    </source>
</evidence>
<evidence type="ECO:0000259" key="10">
    <source>
        <dbReference type="Pfam" id="PF03725"/>
    </source>
</evidence>
<dbReference type="STRING" id="555079.Toce_1783"/>
<evidence type="ECO:0000256" key="4">
    <source>
        <dbReference type="ARBA" id="ARBA00022679"/>
    </source>
</evidence>
<keyword evidence="5 8" id="KW-0819">tRNA processing</keyword>
<gene>
    <name evidence="8" type="primary">rph</name>
    <name evidence="11" type="ordered locus">Toce_1783</name>
</gene>
<evidence type="ECO:0000313" key="12">
    <source>
        <dbReference type="Proteomes" id="UP000000272"/>
    </source>
</evidence>
<dbReference type="HOGENOM" id="CLU_050858_0_0_9"/>
<name>D9RYU3_THEOJ</name>
<proteinExistence type="inferred from homology"/>
<feature type="binding site" evidence="8">
    <location>
        <begin position="123"/>
        <end position="125"/>
    </location>
    <ligand>
        <name>phosphate</name>
        <dbReference type="ChEBI" id="CHEBI:43474"/>
        <note>substrate</note>
    </ligand>
</feature>
<sequence>MARADGREFDEIRPVNIIRRFNKYAEGSVLIEAGDTKVICTATVDEKVPPFLRGKGQGWVTAEYSMLPRATEIRNIRESLKPSGRTMEIQRLIGRAMRSVVDLAALGERTVWLDCDVIQADGGTRTAAITGAFVALVDAFKYLKDNGIIEVIPVNSFVAAVSVGIVDGEKLLDLNFEEDCRAQVDMNVVMTDKGQLVEVQGTGEAFPFTRQDLNDMLDLAQKGVFELISIQKQVLSDVVDEVGKNDGSGNSN</sequence>
<dbReference type="HAMAP" id="MF_00564">
    <property type="entry name" value="RNase_PH"/>
    <property type="match status" value="1"/>
</dbReference>
<dbReference type="PANTHER" id="PTHR11953:SF0">
    <property type="entry name" value="EXOSOME COMPLEX COMPONENT RRP41"/>
    <property type="match status" value="1"/>
</dbReference>
<dbReference type="CDD" id="cd11362">
    <property type="entry name" value="RNase_PH_bact"/>
    <property type="match status" value="1"/>
</dbReference>
<evidence type="ECO:0000313" key="11">
    <source>
        <dbReference type="EMBL" id="ADL08517.1"/>
    </source>
</evidence>
<dbReference type="GO" id="GO:0008033">
    <property type="term" value="P:tRNA processing"/>
    <property type="evidence" value="ECO:0007669"/>
    <property type="project" value="UniProtKB-UniRule"/>
</dbReference>
<reference evidence="11 12" key="1">
    <citation type="journal article" date="2010" name="Stand. Genomic Sci.">
        <title>Complete genome sequence of Thermosediminibacter oceani type strain (JW/IW-1228P).</title>
        <authorList>
            <person name="Pitluck S."/>
            <person name="Yasawong M."/>
            <person name="Munk C."/>
            <person name="Nolan M."/>
            <person name="Lapidus A."/>
            <person name="Lucas S."/>
            <person name="Glavina Del Rio T."/>
            <person name="Tice H."/>
            <person name="Cheng J.F."/>
            <person name="Bruce D."/>
            <person name="Detter C."/>
            <person name="Tapia R."/>
            <person name="Han C."/>
            <person name="Goodwin L."/>
            <person name="Liolios K."/>
            <person name="Ivanova N."/>
            <person name="Mavromatis K."/>
            <person name="Mikhailova N."/>
            <person name="Pati A."/>
            <person name="Chen A."/>
            <person name="Palaniappan K."/>
            <person name="Land M."/>
            <person name="Hauser L."/>
            <person name="Chang Y.J."/>
            <person name="Jeffries C.D."/>
            <person name="Rohde M."/>
            <person name="Spring S."/>
            <person name="Sikorski J."/>
            <person name="Goker M."/>
            <person name="Woyke T."/>
            <person name="Bristow J."/>
            <person name="Eisen J.A."/>
            <person name="Markowitz V."/>
            <person name="Hugenholtz P."/>
            <person name="Kyrpides N.C."/>
            <person name="Klenk H.P."/>
        </authorList>
    </citation>
    <scope>NUCLEOTIDE SEQUENCE [LARGE SCALE GENOMIC DNA]</scope>
    <source>
        <strain evidence="12">ATCC BAA-1034 / DSM 16646 / JW/IW-1228P</strain>
    </source>
</reference>
<evidence type="ECO:0000256" key="2">
    <source>
        <dbReference type="ARBA" id="ARBA00022552"/>
    </source>
</evidence>
<dbReference type="PROSITE" id="PS01277">
    <property type="entry name" value="RIBONUCLEASE_PH"/>
    <property type="match status" value="1"/>
</dbReference>
<feature type="domain" description="Exoribonuclease phosphorolytic" evidence="9">
    <location>
        <begin position="11"/>
        <end position="139"/>
    </location>
</feature>